<dbReference type="PANTHER" id="PTHR40032:SF1">
    <property type="entry name" value="EXPORTED PROTEIN"/>
    <property type="match status" value="1"/>
</dbReference>
<protein>
    <submittedName>
        <fullName evidence="2">Amidase domain-containing protein</fullName>
    </submittedName>
</protein>
<reference evidence="2" key="1">
    <citation type="submission" date="2021-12" db="EMBL/GenBank/DDBJ databases">
        <title>Alicyclobacillaceae gen. nov., sp. nov., isolated from chalcocite enrichment system.</title>
        <authorList>
            <person name="Jiang Z."/>
        </authorList>
    </citation>
    <scope>NUCLEOTIDE SEQUENCE</scope>
    <source>
        <strain evidence="2">MYW30-H2</strain>
    </source>
</reference>
<proteinExistence type="predicted"/>
<evidence type="ECO:0000313" key="3">
    <source>
        <dbReference type="Proteomes" id="UP000830167"/>
    </source>
</evidence>
<evidence type="ECO:0000259" key="1">
    <source>
        <dbReference type="Pfam" id="PF12671"/>
    </source>
</evidence>
<dbReference type="RefSeq" id="WP_347437553.1">
    <property type="nucleotide sequence ID" value="NZ_CP089291.1"/>
</dbReference>
<gene>
    <name evidence="2" type="ORF">LSG31_00800</name>
</gene>
<dbReference type="PANTHER" id="PTHR40032">
    <property type="entry name" value="EXPORTED PROTEIN-RELATED"/>
    <property type="match status" value="1"/>
</dbReference>
<dbReference type="Proteomes" id="UP000830167">
    <property type="component" value="Chromosome"/>
</dbReference>
<dbReference type="Pfam" id="PF12671">
    <property type="entry name" value="Amidase_6"/>
    <property type="match status" value="1"/>
</dbReference>
<evidence type="ECO:0000313" key="2">
    <source>
        <dbReference type="EMBL" id="UOF90856.1"/>
    </source>
</evidence>
<keyword evidence="3" id="KW-1185">Reference proteome</keyword>
<feature type="domain" description="Putative amidase" evidence="1">
    <location>
        <begin position="165"/>
        <end position="320"/>
    </location>
</feature>
<accession>A0ABY4CMU2</accession>
<organism evidence="2 3">
    <name type="scientific">Fodinisporobacter ferrooxydans</name>
    <dbReference type="NCBI Taxonomy" id="2901836"/>
    <lineage>
        <taxon>Bacteria</taxon>
        <taxon>Bacillati</taxon>
        <taxon>Bacillota</taxon>
        <taxon>Bacilli</taxon>
        <taxon>Bacillales</taxon>
        <taxon>Alicyclobacillaceae</taxon>
        <taxon>Fodinisporobacter</taxon>
    </lineage>
</organism>
<dbReference type="InterPro" id="IPR024301">
    <property type="entry name" value="Amidase_6"/>
</dbReference>
<dbReference type="EMBL" id="CP089291">
    <property type="protein sequence ID" value="UOF90856.1"/>
    <property type="molecule type" value="Genomic_DNA"/>
</dbReference>
<name>A0ABY4CMU2_9BACL</name>
<sequence length="328" mass="39168">MKNQEMEAFVQAYFRGKNHAWLTGDPEHLFEWHRSHEDLIFREIPAHHKLCQARNMRTKKTSTDVAIVAFDWDEKRELATVEVAERIQWIYRDGANYEDEARIYRHVLEITPYHGNWQIIRCRTQVEGKHHSQSAEMIENSLGNGGSEDENQEFLKQNRTRKHLYDRMQVMKYAEKWWDRFNPGYRKFEVDCTNFVSQCIHAGRAPMVHMGNRSKGWWYQHGGGANDNWSYSWSVANSLRWFLGGNGHWHATIVEDPRELKIGDVICYDWDGDGHFTHNTVIVAFDVYNRPLVNAHTVESHRRYWEYRDSYAWTENTKYLFFQLPDQF</sequence>